<keyword evidence="17" id="KW-1185">Reference proteome</keyword>
<organism evidence="16 17">
    <name type="scientific">Hyella patelloides LEGE 07179</name>
    <dbReference type="NCBI Taxonomy" id="945734"/>
    <lineage>
        <taxon>Bacteria</taxon>
        <taxon>Bacillati</taxon>
        <taxon>Cyanobacteriota</taxon>
        <taxon>Cyanophyceae</taxon>
        <taxon>Pleurocapsales</taxon>
        <taxon>Hyellaceae</taxon>
        <taxon>Hyella</taxon>
    </lineage>
</organism>
<dbReference type="CDD" id="cd03017">
    <property type="entry name" value="PRX_BCP"/>
    <property type="match status" value="1"/>
</dbReference>
<dbReference type="Pfam" id="PF00578">
    <property type="entry name" value="AhpC-TSA"/>
    <property type="match status" value="1"/>
</dbReference>
<dbReference type="InterPro" id="IPR013766">
    <property type="entry name" value="Thioredoxin_domain"/>
</dbReference>
<evidence type="ECO:0000256" key="8">
    <source>
        <dbReference type="ARBA" id="ARBA00023284"/>
    </source>
</evidence>
<evidence type="ECO:0000256" key="11">
    <source>
        <dbReference type="ARBA" id="ARBA00041373"/>
    </source>
</evidence>
<dbReference type="PIRSF" id="PIRSF000239">
    <property type="entry name" value="AHPC"/>
    <property type="match status" value="1"/>
</dbReference>
<name>A0A563VRN2_9CYAN</name>
<dbReference type="Gene3D" id="3.40.30.10">
    <property type="entry name" value="Glutaredoxin"/>
    <property type="match status" value="1"/>
</dbReference>
<evidence type="ECO:0000259" key="15">
    <source>
        <dbReference type="PROSITE" id="PS51352"/>
    </source>
</evidence>
<dbReference type="AlphaFoldDB" id="A0A563VRN2"/>
<dbReference type="NCBIfam" id="NF006960">
    <property type="entry name" value="PRK09437.1"/>
    <property type="match status" value="1"/>
</dbReference>
<dbReference type="PANTHER" id="PTHR42801">
    <property type="entry name" value="THIOREDOXIN-DEPENDENT PEROXIDE REDUCTASE"/>
    <property type="match status" value="1"/>
</dbReference>
<evidence type="ECO:0000256" key="2">
    <source>
        <dbReference type="ARBA" id="ARBA00011245"/>
    </source>
</evidence>
<evidence type="ECO:0000256" key="14">
    <source>
        <dbReference type="SAM" id="MobiDB-lite"/>
    </source>
</evidence>
<evidence type="ECO:0000256" key="13">
    <source>
        <dbReference type="PIRSR" id="PIRSR000239-1"/>
    </source>
</evidence>
<gene>
    <name evidence="16" type="primary">ygaF</name>
    <name evidence="16" type="ORF">H1P_2370014</name>
</gene>
<keyword evidence="6 16" id="KW-0560">Oxidoreductase</keyword>
<evidence type="ECO:0000256" key="4">
    <source>
        <dbReference type="ARBA" id="ARBA00022559"/>
    </source>
</evidence>
<evidence type="ECO:0000256" key="7">
    <source>
        <dbReference type="ARBA" id="ARBA00023157"/>
    </source>
</evidence>
<evidence type="ECO:0000256" key="3">
    <source>
        <dbReference type="ARBA" id="ARBA00013017"/>
    </source>
</evidence>
<keyword evidence="7" id="KW-1015">Disulfide bond</keyword>
<keyword evidence="8" id="KW-0676">Redox-active center</keyword>
<comment type="subunit">
    <text evidence="2">Monomer.</text>
</comment>
<dbReference type="GO" id="GO:0034599">
    <property type="term" value="P:cellular response to oxidative stress"/>
    <property type="evidence" value="ECO:0007669"/>
    <property type="project" value="TreeGrafter"/>
</dbReference>
<dbReference type="RefSeq" id="WP_144872348.1">
    <property type="nucleotide sequence ID" value="NZ_LR213981.1"/>
</dbReference>
<proteinExistence type="inferred from homology"/>
<evidence type="ECO:0000256" key="9">
    <source>
        <dbReference type="ARBA" id="ARBA00032824"/>
    </source>
</evidence>
<dbReference type="FunFam" id="3.40.30.10:FF:000007">
    <property type="entry name" value="Thioredoxin-dependent thiol peroxidase"/>
    <property type="match status" value="1"/>
</dbReference>
<dbReference type="GO" id="GO:0008379">
    <property type="term" value="F:thioredoxin peroxidase activity"/>
    <property type="evidence" value="ECO:0007669"/>
    <property type="project" value="TreeGrafter"/>
</dbReference>
<accession>A0A563VRN2</accession>
<dbReference type="EC" id="1.11.1.24" evidence="3"/>
<evidence type="ECO:0000256" key="5">
    <source>
        <dbReference type="ARBA" id="ARBA00022862"/>
    </source>
</evidence>
<keyword evidence="5" id="KW-0049">Antioxidant</keyword>
<feature type="active site" description="Cysteine sulfenic acid (-SOH) intermediate; for peroxidase activity" evidence="13">
    <location>
        <position position="47"/>
    </location>
</feature>
<evidence type="ECO:0000313" key="17">
    <source>
        <dbReference type="Proteomes" id="UP000320055"/>
    </source>
</evidence>
<protein>
    <recommendedName>
        <fullName evidence="3">thioredoxin-dependent peroxiredoxin</fullName>
        <ecNumber evidence="3">1.11.1.24</ecNumber>
    </recommendedName>
    <alternativeName>
        <fullName evidence="11">Bacterioferritin comigratory protein</fullName>
    </alternativeName>
    <alternativeName>
        <fullName evidence="9">Thioredoxin peroxidase</fullName>
    </alternativeName>
</protein>
<dbReference type="PANTHER" id="PTHR42801:SF4">
    <property type="entry name" value="AHPC_TSA FAMILY PROTEIN"/>
    <property type="match status" value="1"/>
</dbReference>
<dbReference type="EMBL" id="CAACVJ010000154">
    <property type="protein sequence ID" value="VEP14075.1"/>
    <property type="molecule type" value="Genomic_DNA"/>
</dbReference>
<evidence type="ECO:0000256" key="12">
    <source>
        <dbReference type="ARBA" id="ARBA00049091"/>
    </source>
</evidence>
<comment type="catalytic activity">
    <reaction evidence="12">
        <text>a hydroperoxide + [thioredoxin]-dithiol = an alcohol + [thioredoxin]-disulfide + H2O</text>
        <dbReference type="Rhea" id="RHEA:62620"/>
        <dbReference type="Rhea" id="RHEA-COMP:10698"/>
        <dbReference type="Rhea" id="RHEA-COMP:10700"/>
        <dbReference type="ChEBI" id="CHEBI:15377"/>
        <dbReference type="ChEBI" id="CHEBI:29950"/>
        <dbReference type="ChEBI" id="CHEBI:30879"/>
        <dbReference type="ChEBI" id="CHEBI:35924"/>
        <dbReference type="ChEBI" id="CHEBI:50058"/>
        <dbReference type="EC" id="1.11.1.24"/>
    </reaction>
</comment>
<evidence type="ECO:0000256" key="10">
    <source>
        <dbReference type="ARBA" id="ARBA00038489"/>
    </source>
</evidence>
<sequence>MTEIPQVGQPAPDFTAKDRDGNNVSLTDYSDRWLVLYFYPKDNTPGCTTEAKDFTEYAEQFQELGADIIGISPDSEQSHCKFIEKHNLSIKLLSDPKREVIEAYGVWRLKKFMGKEYMGVVRSTFLISPDGKIAQIWDKVRVKAHVEKVLKELQGLVVSS</sequence>
<reference evidence="16 17" key="1">
    <citation type="submission" date="2019-01" db="EMBL/GenBank/DDBJ databases">
        <authorList>
            <person name="Brito A."/>
        </authorList>
    </citation>
    <scope>NUCLEOTIDE SEQUENCE [LARGE SCALE GENOMIC DNA]</scope>
    <source>
        <strain evidence="16">1</strain>
    </source>
</reference>
<dbReference type="GO" id="GO:0005737">
    <property type="term" value="C:cytoplasm"/>
    <property type="evidence" value="ECO:0007669"/>
    <property type="project" value="TreeGrafter"/>
</dbReference>
<comment type="similarity">
    <text evidence="10">Belongs to the peroxiredoxin family. BCP/PrxQ subfamily.</text>
</comment>
<feature type="domain" description="Thioredoxin" evidence="15">
    <location>
        <begin position="5"/>
        <end position="155"/>
    </location>
</feature>
<dbReference type="InterPro" id="IPR000866">
    <property type="entry name" value="AhpC/TSA"/>
</dbReference>
<keyword evidence="4 16" id="KW-0575">Peroxidase</keyword>
<dbReference type="Proteomes" id="UP000320055">
    <property type="component" value="Unassembled WGS sequence"/>
</dbReference>
<evidence type="ECO:0000256" key="6">
    <source>
        <dbReference type="ARBA" id="ARBA00023002"/>
    </source>
</evidence>
<comment type="function">
    <text evidence="1">Thiol-specific peroxidase that catalyzes the reduction of hydrogen peroxide and organic hydroperoxides to water and alcohols, respectively. Plays a role in cell protection against oxidative stress by detoxifying peroxides and as sensor of hydrogen peroxide-mediated signaling events.</text>
</comment>
<dbReference type="SUPFAM" id="SSF52833">
    <property type="entry name" value="Thioredoxin-like"/>
    <property type="match status" value="1"/>
</dbReference>
<dbReference type="GO" id="GO:0045454">
    <property type="term" value="P:cell redox homeostasis"/>
    <property type="evidence" value="ECO:0007669"/>
    <property type="project" value="TreeGrafter"/>
</dbReference>
<dbReference type="InterPro" id="IPR050924">
    <property type="entry name" value="Peroxiredoxin_BCP/PrxQ"/>
</dbReference>
<dbReference type="InterPro" id="IPR024706">
    <property type="entry name" value="Peroxiredoxin_AhpC-typ"/>
</dbReference>
<dbReference type="PROSITE" id="PS51352">
    <property type="entry name" value="THIOREDOXIN_2"/>
    <property type="match status" value="1"/>
</dbReference>
<evidence type="ECO:0000256" key="1">
    <source>
        <dbReference type="ARBA" id="ARBA00003330"/>
    </source>
</evidence>
<feature type="region of interest" description="Disordered" evidence="14">
    <location>
        <begin position="1"/>
        <end position="20"/>
    </location>
</feature>
<dbReference type="OrthoDB" id="511338at2"/>
<evidence type="ECO:0000313" key="16">
    <source>
        <dbReference type="EMBL" id="VEP14075.1"/>
    </source>
</evidence>
<dbReference type="InterPro" id="IPR036249">
    <property type="entry name" value="Thioredoxin-like_sf"/>
</dbReference>